<keyword evidence="4 10" id="KW-0081">Bacteriolytic enzyme</keyword>
<comment type="catalytic activity">
    <reaction evidence="1 10 11">
        <text>Hydrolysis of (1-&gt;4)-beta-linkages between N-acetylmuramic acid and N-acetyl-D-glucosamine residues in a peptidoglycan and between N-acetyl-D-glucosamine residues in chitodextrins.</text>
        <dbReference type="EC" id="3.2.1.17"/>
    </reaction>
</comment>
<dbReference type="InterPro" id="IPR034690">
    <property type="entry name" value="Endolysin_T4_type"/>
</dbReference>
<dbReference type="GO" id="GO:0030430">
    <property type="term" value="C:host cell cytoplasm"/>
    <property type="evidence" value="ECO:0007669"/>
    <property type="project" value="UniProtKB-SubCell"/>
</dbReference>
<name>A0A6J5MZG8_9CAUD</name>
<evidence type="ECO:0000256" key="1">
    <source>
        <dbReference type="ARBA" id="ARBA00000632"/>
    </source>
</evidence>
<dbReference type="SUPFAM" id="SSF53955">
    <property type="entry name" value="Lysozyme-like"/>
    <property type="match status" value="1"/>
</dbReference>
<reference evidence="12" key="1">
    <citation type="submission" date="2020-04" db="EMBL/GenBank/DDBJ databases">
        <authorList>
            <person name="Chiriac C."/>
            <person name="Salcher M."/>
            <person name="Ghai R."/>
            <person name="Kavagutti S V."/>
        </authorList>
    </citation>
    <scope>NUCLEOTIDE SEQUENCE</scope>
</reference>
<comment type="similarity">
    <text evidence="10 11">Belongs to the glycosyl hydrolase 24 family.</text>
</comment>
<keyword evidence="5 10" id="KW-0378">Hydrolase</keyword>
<evidence type="ECO:0000256" key="3">
    <source>
        <dbReference type="ARBA" id="ARBA00022612"/>
    </source>
</evidence>
<feature type="active site" description="Proton donor/acceptor" evidence="10">
    <location>
        <position position="15"/>
    </location>
</feature>
<organism evidence="12">
    <name type="scientific">uncultured Caudovirales phage</name>
    <dbReference type="NCBI Taxonomy" id="2100421"/>
    <lineage>
        <taxon>Viruses</taxon>
        <taxon>Duplodnaviria</taxon>
        <taxon>Heunggongvirae</taxon>
        <taxon>Uroviricota</taxon>
        <taxon>Caudoviricetes</taxon>
        <taxon>Peduoviridae</taxon>
        <taxon>Maltschvirus</taxon>
        <taxon>Maltschvirus maltsch</taxon>
    </lineage>
</organism>
<dbReference type="HAMAP" id="MF_04110">
    <property type="entry name" value="ENDOLYSIN_T4"/>
    <property type="match status" value="1"/>
</dbReference>
<protein>
    <recommendedName>
        <fullName evidence="10">Endolysin</fullName>
        <ecNumber evidence="10">3.2.1.17</ecNumber>
    </recommendedName>
    <alternativeName>
        <fullName evidence="10">Lysis protein</fullName>
    </alternativeName>
    <alternativeName>
        <fullName evidence="10">Lysozyme</fullName>
    </alternativeName>
    <alternativeName>
        <fullName evidence="10">Muramidase</fullName>
    </alternativeName>
</protein>
<evidence type="ECO:0000256" key="2">
    <source>
        <dbReference type="ARBA" id="ARBA00022529"/>
    </source>
</evidence>
<dbReference type="Gene3D" id="1.10.530.40">
    <property type="match status" value="1"/>
</dbReference>
<dbReference type="InterPro" id="IPR051018">
    <property type="entry name" value="Bacteriophage_GH24"/>
</dbReference>
<accession>A0A6J5MZG8</accession>
<evidence type="ECO:0000256" key="5">
    <source>
        <dbReference type="ARBA" id="ARBA00022801"/>
    </source>
</evidence>
<keyword evidence="2 10" id="KW-0929">Antimicrobial</keyword>
<dbReference type="CDD" id="cd00737">
    <property type="entry name" value="lyz_endolysin_autolysin"/>
    <property type="match status" value="1"/>
</dbReference>
<sequence>MKASKNCLELIKSSEGFSAKPYLCPAGIPTIGYGSTRYANGFAVSLKDTPITEQVAGDIMLATLQTYEDAVTRYVTAPLNQNQFDALVDFAYNAGAQNLRTSTLVRKLNAGDYKGAAAEFPRWNMGGGKILTGLVTRRAKERALFERAA</sequence>
<dbReference type="GO" id="GO:0009253">
    <property type="term" value="P:peptidoglycan catabolic process"/>
    <property type="evidence" value="ECO:0007669"/>
    <property type="project" value="UniProtKB-UniRule"/>
</dbReference>
<keyword evidence="8 10" id="KW-1035">Host cytoplasm</keyword>
<evidence type="ECO:0000256" key="4">
    <source>
        <dbReference type="ARBA" id="ARBA00022638"/>
    </source>
</evidence>
<dbReference type="GO" id="GO:0016998">
    <property type="term" value="P:cell wall macromolecule catabolic process"/>
    <property type="evidence" value="ECO:0007669"/>
    <property type="project" value="InterPro"/>
</dbReference>
<evidence type="ECO:0000313" key="12">
    <source>
        <dbReference type="EMBL" id="CAB4152274.1"/>
    </source>
</evidence>
<dbReference type="PANTHER" id="PTHR38107:SF3">
    <property type="entry name" value="LYSOZYME RRRD-RELATED"/>
    <property type="match status" value="1"/>
</dbReference>
<comment type="subcellular location">
    <subcellularLocation>
        <location evidence="10">Host cytoplasm</location>
    </subcellularLocation>
    <text evidence="10">The endolysin is cytoplasmic, but can reach the periplasmic space with the help of the holins which disrupt the host cell membrane.</text>
</comment>
<dbReference type="EC" id="3.2.1.17" evidence="10"/>
<proteinExistence type="inferred from homology"/>
<dbReference type="GO" id="GO:0042742">
    <property type="term" value="P:defense response to bacterium"/>
    <property type="evidence" value="ECO:0007669"/>
    <property type="project" value="UniProtKB-KW"/>
</dbReference>
<evidence type="ECO:0000256" key="10">
    <source>
        <dbReference type="HAMAP-Rule" id="MF_04110"/>
    </source>
</evidence>
<keyword evidence="7 10" id="KW-0578">Host cell lysis by virus</keyword>
<dbReference type="InterPro" id="IPR023347">
    <property type="entry name" value="Lysozyme_dom_sf"/>
</dbReference>
<evidence type="ECO:0000256" key="9">
    <source>
        <dbReference type="ARBA" id="ARBA00023295"/>
    </source>
</evidence>
<dbReference type="InterPro" id="IPR002196">
    <property type="entry name" value="Glyco_hydro_24"/>
</dbReference>
<dbReference type="GO" id="GO:0003796">
    <property type="term" value="F:lysozyme activity"/>
    <property type="evidence" value="ECO:0007669"/>
    <property type="project" value="UniProtKB-UniRule"/>
</dbReference>
<dbReference type="GO" id="GO:0044659">
    <property type="term" value="P:viral release from host cell by cytolysis"/>
    <property type="evidence" value="ECO:0007669"/>
    <property type="project" value="UniProtKB-UniRule"/>
</dbReference>
<dbReference type="PANTHER" id="PTHR38107">
    <property type="match status" value="1"/>
</dbReference>
<keyword evidence="3 10" id="KW-1188">Viral release from host cell</keyword>
<comment type="function">
    <text evidence="10">Endolysin with lysozyme activity that degrades host peptidoglycans and participates with the holin and spanin proteins in the sequential events which lead to the programmed host cell lysis releasing the mature viral particles. Once the holin has permeabilized the host cell membrane, the endolysin can reach the periplasm and break down the peptidoglycan layer.</text>
</comment>
<keyword evidence="9 10" id="KW-0326">Glycosidase</keyword>
<dbReference type="InterPro" id="IPR023346">
    <property type="entry name" value="Lysozyme-like_dom_sf"/>
</dbReference>
<feature type="active site" description="Proton donor/acceptor" evidence="10">
    <location>
        <position position="24"/>
    </location>
</feature>
<dbReference type="Pfam" id="PF00959">
    <property type="entry name" value="Phage_lysozyme"/>
    <property type="match status" value="1"/>
</dbReference>
<keyword evidence="6 10" id="KW-0204">Cytolysis</keyword>
<gene>
    <name evidence="12" type="ORF">UFOVP607_6</name>
</gene>
<evidence type="ECO:0000256" key="6">
    <source>
        <dbReference type="ARBA" id="ARBA00022852"/>
    </source>
</evidence>
<evidence type="ECO:0000256" key="8">
    <source>
        <dbReference type="ARBA" id="ARBA00023200"/>
    </source>
</evidence>
<evidence type="ECO:0000256" key="11">
    <source>
        <dbReference type="RuleBase" id="RU003788"/>
    </source>
</evidence>
<evidence type="ECO:0000256" key="7">
    <source>
        <dbReference type="ARBA" id="ARBA00023142"/>
    </source>
</evidence>
<dbReference type="EMBL" id="LR796581">
    <property type="protein sequence ID" value="CAB4152274.1"/>
    <property type="molecule type" value="Genomic_DNA"/>
</dbReference>
<dbReference type="InterPro" id="IPR033907">
    <property type="entry name" value="Endolysin_autolysin"/>
</dbReference>